<evidence type="ECO:0000313" key="2">
    <source>
        <dbReference type="Proteomes" id="UP000199664"/>
    </source>
</evidence>
<protein>
    <submittedName>
        <fullName evidence="1">Uncharacterized protein</fullName>
    </submittedName>
</protein>
<dbReference type="AlphaFoldDB" id="A0A1H7M5N7"/>
<proteinExistence type="predicted"/>
<dbReference type="Proteomes" id="UP000199664">
    <property type="component" value="Unassembled WGS sequence"/>
</dbReference>
<name>A0A1H7M5N7_9HYPH</name>
<gene>
    <name evidence="1" type="ORF">SAMN04515666_102734</name>
</gene>
<sequence length="74" mass="8261">MLATDDPLILDLVEWVARGERSHADLMESWRTSCPRLTVWEDAIEHGYLARQGGLIAVTAKGWALLKTSGRRVA</sequence>
<reference evidence="2" key="1">
    <citation type="submission" date="2016-10" db="EMBL/GenBank/DDBJ databases">
        <authorList>
            <person name="Varghese N."/>
            <person name="Submissions S."/>
        </authorList>
    </citation>
    <scope>NUCLEOTIDE SEQUENCE [LARGE SCALE GENOMIC DNA]</scope>
    <source>
        <strain evidence="2">LMG 26383,CCUG 61248,R- 45681</strain>
    </source>
</reference>
<dbReference type="EMBL" id="FOAN01000002">
    <property type="protein sequence ID" value="SEL06600.1"/>
    <property type="molecule type" value="Genomic_DNA"/>
</dbReference>
<dbReference type="OrthoDB" id="7362006at2"/>
<organism evidence="1 2">
    <name type="scientific">Bosea lupini</name>
    <dbReference type="NCBI Taxonomy" id="1036779"/>
    <lineage>
        <taxon>Bacteria</taxon>
        <taxon>Pseudomonadati</taxon>
        <taxon>Pseudomonadota</taxon>
        <taxon>Alphaproteobacteria</taxon>
        <taxon>Hyphomicrobiales</taxon>
        <taxon>Boseaceae</taxon>
        <taxon>Bosea</taxon>
    </lineage>
</organism>
<keyword evidence="2" id="KW-1185">Reference proteome</keyword>
<dbReference type="STRING" id="1036779.SAMN04515666_102734"/>
<accession>A0A1H7M5N7</accession>
<dbReference type="RefSeq" id="WP_091832023.1">
    <property type="nucleotide sequence ID" value="NZ_FOAN01000002.1"/>
</dbReference>
<evidence type="ECO:0000313" key="1">
    <source>
        <dbReference type="EMBL" id="SEL06600.1"/>
    </source>
</evidence>